<reference evidence="2" key="1">
    <citation type="submission" date="2023-08" db="EMBL/GenBank/DDBJ databases">
        <title>Functional annotation and safety assessment of Bacillus stercoris.</title>
        <authorList>
            <person name="Pandit N.T."/>
            <person name="Ahir S.V."/>
            <person name="Chauhan D.A."/>
            <person name="Bose A."/>
            <person name="Dunlap C."/>
            <person name="Doshi J.A."/>
        </authorList>
    </citation>
    <scope>NUCLEOTIDE SEQUENCE</scope>
    <source>
        <strain evidence="2">ZBMF30</strain>
    </source>
</reference>
<gene>
    <name evidence="2" type="ORF">RAQ16_06875</name>
</gene>
<dbReference type="Pfam" id="PF14567">
    <property type="entry name" value="SUKH_5"/>
    <property type="match status" value="1"/>
</dbReference>
<organism evidence="2 3">
    <name type="scientific">Bacillus stercoris</name>
    <dbReference type="NCBI Taxonomy" id="2054641"/>
    <lineage>
        <taxon>Bacteria</taxon>
        <taxon>Bacillati</taxon>
        <taxon>Bacillota</taxon>
        <taxon>Bacilli</taxon>
        <taxon>Bacillales</taxon>
        <taxon>Bacillaceae</taxon>
        <taxon>Bacillus</taxon>
    </lineage>
</organism>
<dbReference type="EMBL" id="JAVCYS010000003">
    <property type="protein sequence ID" value="MDQ1852097.1"/>
    <property type="molecule type" value="Genomic_DNA"/>
</dbReference>
<accession>A0ABU0V580</accession>
<dbReference type="InterPro" id="IPR018958">
    <property type="entry name" value="Knr4/Smi1-like_dom"/>
</dbReference>
<feature type="domain" description="Knr4/Smi1-like" evidence="1">
    <location>
        <begin position="22"/>
        <end position="135"/>
    </location>
</feature>
<dbReference type="RefSeq" id="WP_306645557.1">
    <property type="nucleotide sequence ID" value="NZ_JARSPN010000003.1"/>
</dbReference>
<protein>
    <submittedName>
        <fullName evidence="2">SMI1/KNR4 family protein</fullName>
    </submittedName>
</protein>
<dbReference type="SUPFAM" id="SSF160631">
    <property type="entry name" value="SMI1/KNR4-like"/>
    <property type="match status" value="1"/>
</dbReference>
<evidence type="ECO:0000313" key="2">
    <source>
        <dbReference type="EMBL" id="MDQ1852097.1"/>
    </source>
</evidence>
<dbReference type="InterPro" id="IPR037883">
    <property type="entry name" value="Knr4/Smi1-like_sf"/>
</dbReference>
<evidence type="ECO:0000259" key="1">
    <source>
        <dbReference type="SMART" id="SM00860"/>
    </source>
</evidence>
<dbReference type="SMART" id="SM00860">
    <property type="entry name" value="SMI1_KNR4"/>
    <property type="match status" value="1"/>
</dbReference>
<sequence length="154" mass="17853">MDYSTIQKFLEENKEFSIITGGVSEKEIHEIEEELEVSLPESYKWYLKEYGSGGAYGTMILGYDSEGAEVVEQTKEYRTFYGLIPGLVVIEYIDEFSYCLDTNRMVDGECPVILWDNSEGYGYTAASNFLEFFLQRLEKGKEDLDEDEDEDWED</sequence>
<keyword evidence="3" id="KW-1185">Reference proteome</keyword>
<dbReference type="Gene3D" id="3.40.1580.10">
    <property type="entry name" value="SMI1/KNR4-like"/>
    <property type="match status" value="1"/>
</dbReference>
<proteinExistence type="predicted"/>
<comment type="caution">
    <text evidence="2">The sequence shown here is derived from an EMBL/GenBank/DDBJ whole genome shotgun (WGS) entry which is preliminary data.</text>
</comment>
<name>A0ABU0V580_9BACI</name>
<dbReference type="Proteomes" id="UP001177898">
    <property type="component" value="Unassembled WGS sequence"/>
</dbReference>
<evidence type="ECO:0000313" key="3">
    <source>
        <dbReference type="Proteomes" id="UP001177898"/>
    </source>
</evidence>